<keyword evidence="2" id="KW-1185">Reference proteome</keyword>
<dbReference type="EMBL" id="CP089982">
    <property type="protein sequence ID" value="WXA93860.1"/>
    <property type="molecule type" value="Genomic_DNA"/>
</dbReference>
<protein>
    <recommendedName>
        <fullName evidence="3">Adhesin domain-containing protein</fullName>
    </recommendedName>
</protein>
<organism evidence="1 2">
    <name type="scientific">Pendulispora brunnea</name>
    <dbReference type="NCBI Taxonomy" id="2905690"/>
    <lineage>
        <taxon>Bacteria</taxon>
        <taxon>Pseudomonadati</taxon>
        <taxon>Myxococcota</taxon>
        <taxon>Myxococcia</taxon>
        <taxon>Myxococcales</taxon>
        <taxon>Sorangiineae</taxon>
        <taxon>Pendulisporaceae</taxon>
        <taxon>Pendulispora</taxon>
    </lineage>
</organism>
<evidence type="ECO:0000313" key="2">
    <source>
        <dbReference type="Proteomes" id="UP001379533"/>
    </source>
</evidence>
<dbReference type="RefSeq" id="WP_394844460.1">
    <property type="nucleotide sequence ID" value="NZ_CP089982.1"/>
</dbReference>
<dbReference type="Proteomes" id="UP001379533">
    <property type="component" value="Chromosome"/>
</dbReference>
<evidence type="ECO:0000313" key="1">
    <source>
        <dbReference type="EMBL" id="WXA93860.1"/>
    </source>
</evidence>
<proteinExistence type="predicted"/>
<gene>
    <name evidence="1" type="ORF">LZC95_46325</name>
</gene>
<name>A0ABZ2K9S3_9BACT</name>
<reference evidence="1 2" key="1">
    <citation type="submission" date="2021-12" db="EMBL/GenBank/DDBJ databases">
        <title>Discovery of the Pendulisporaceae a myxobacterial family with distinct sporulation behavior and unique specialized metabolism.</title>
        <authorList>
            <person name="Garcia R."/>
            <person name="Popoff A."/>
            <person name="Bader C.D."/>
            <person name="Loehr J."/>
            <person name="Walesch S."/>
            <person name="Walt C."/>
            <person name="Boldt J."/>
            <person name="Bunk B."/>
            <person name="Haeckl F.J.F.P.J."/>
            <person name="Gunesch A.P."/>
            <person name="Birkelbach J."/>
            <person name="Nuebel U."/>
            <person name="Pietschmann T."/>
            <person name="Bach T."/>
            <person name="Mueller R."/>
        </authorList>
    </citation>
    <scope>NUCLEOTIDE SEQUENCE [LARGE SCALE GENOMIC DNA]</scope>
    <source>
        <strain evidence="1 2">MSr12523</strain>
    </source>
</reference>
<evidence type="ECO:0008006" key="3">
    <source>
        <dbReference type="Google" id="ProtNLM"/>
    </source>
</evidence>
<accession>A0ABZ2K9S3</accession>
<sequence>MRKKSTAKSLGVATSPHTLPLGLKHTIELVPQGGGAQLRVVNAASGRNDLEIDIVVTDAGPTVRVRARTIELDATDEVAVHCKNFTVDAREAIALRAGSDMNIAASALEMKAHVGNVTVRANDDVQLLGEQVLLNCDREPPIPPWVPVRTGPEQLLAREDQTGDVELLNALLSNEPLQPS</sequence>